<reference evidence="1" key="1">
    <citation type="submission" date="2022-08" db="EMBL/GenBank/DDBJ databases">
        <title>Genome Sequence of Lecanicillium fungicola.</title>
        <authorList>
            <person name="Buettner E."/>
        </authorList>
    </citation>
    <scope>NUCLEOTIDE SEQUENCE</scope>
    <source>
        <strain evidence="1">Babe33</strain>
    </source>
</reference>
<keyword evidence="2" id="KW-1185">Reference proteome</keyword>
<evidence type="ECO:0000313" key="1">
    <source>
        <dbReference type="EMBL" id="KAJ2971329.1"/>
    </source>
</evidence>
<accession>A0ACC1MXF4</accession>
<organism evidence="1 2">
    <name type="scientific">Zarea fungicola</name>
    <dbReference type="NCBI Taxonomy" id="93591"/>
    <lineage>
        <taxon>Eukaryota</taxon>
        <taxon>Fungi</taxon>
        <taxon>Dikarya</taxon>
        <taxon>Ascomycota</taxon>
        <taxon>Pezizomycotina</taxon>
        <taxon>Sordariomycetes</taxon>
        <taxon>Hypocreomycetidae</taxon>
        <taxon>Hypocreales</taxon>
        <taxon>Cordycipitaceae</taxon>
        <taxon>Zarea</taxon>
    </lineage>
</organism>
<dbReference type="Proteomes" id="UP001143910">
    <property type="component" value="Unassembled WGS sequence"/>
</dbReference>
<sequence length="525" mass="58595">MRAGAFLPWLLPAMPLVAASLEGSKPPPSDKVGPSTLSLAADIWSLLQEGATCVACQGILSLLRGIADVGDEPFVDAVQVLCVLSGTQDPDVCEGVVHREGPTVADVLRNMEIPSDTSRTLCSTILGLCEVPPVKTQYLKFPRLRKSSGRQVPSKEKPLKIVHFSDIHVDRQYTLGPNTCGSAYIEEDAPGVTTSPAGIFGDHKCDTPVDLESSMYNAINDLVPDVEFAIFTGDIVDHTIWNTSQHSNTRDINQAMDIMDKSMKRVYATIGNHEMSPVNLFPPNNERPDAGWLYRLLNYHWKKWVDTGAEKDIREFGCYAAKHPNTKLRIISVNTNMYYRKNFELYRHPMGHDPNNQLKWLARQLDFAERAHDRVFIIGHMPMGDIDALQEYSNTFDRIVNRYGDTISALFYGHTHVDHFEIHYNDYHLRTEAGTRRHLVHCTVPHPDVGHAIVSRLTRSTPSRTPCSTWSVRRADMKPTQKLSDQRPRVEKVLLGAGGVRRGTSPPLAEGGALPGLLAQRHRAV</sequence>
<proteinExistence type="predicted"/>
<comment type="caution">
    <text evidence="1">The sequence shown here is derived from an EMBL/GenBank/DDBJ whole genome shotgun (WGS) entry which is preliminary data.</text>
</comment>
<dbReference type="EMBL" id="JANJQO010001361">
    <property type="protein sequence ID" value="KAJ2971329.1"/>
    <property type="molecule type" value="Genomic_DNA"/>
</dbReference>
<evidence type="ECO:0000313" key="2">
    <source>
        <dbReference type="Proteomes" id="UP001143910"/>
    </source>
</evidence>
<gene>
    <name evidence="1" type="ORF">NQ176_g7747</name>
</gene>
<name>A0ACC1MXF4_9HYPO</name>
<protein>
    <submittedName>
        <fullName evidence="1">Uncharacterized protein</fullName>
    </submittedName>
</protein>